<proteinExistence type="predicted"/>
<dbReference type="InterPro" id="IPR011705">
    <property type="entry name" value="BACK"/>
</dbReference>
<sequence>MFTEIISNLLNNLFDSFAGGLWTFGFKAGDLSLILNDADDYNVIIQVGENNNTKEFRAHSVILRARSPYFKGALSSCWITKKNDMIIFNKSNITPNVFDMILRYIYTGELNLTKQSCEDILGLLIASDELLIEELCNYIQDYLIVKPNKWIKNNFTLIFRTAFKLTGCKKLQDYCFESICKNFDSFITTNDFLSLDKDILYELLKRDDLQIEEVVAWDYLIKWGIEQTPSLGNENNDRTKWNNENYESLKKTLNQFIPLIRFVDIFSDKFFDKVQPYKNIIPDQIYKEFEDFYNNNKYTLSKTKILPPRIGNFESEIIKPKLVNIIINWIDRKDYYTINDSRYRFNLIYRSSLDGISKESFKIKCKGQVESLVLIKVERSNKIFGGYSSIGLNLDENDMDSNDHEKFYYSSDNFIFSFENNEDIQNMKISRIINHYKAIYNHSSTGFNFGFNSLFITFVSGKQYLYAHNESHNYEDNLNTNEIYVIEEIETFNVTKE</sequence>
<evidence type="ECO:0008006" key="5">
    <source>
        <dbReference type="Google" id="ProtNLM"/>
    </source>
</evidence>
<dbReference type="PROSITE" id="PS50097">
    <property type="entry name" value="BTB"/>
    <property type="match status" value="1"/>
</dbReference>
<evidence type="ECO:0000259" key="2">
    <source>
        <dbReference type="PROSITE" id="PS51886"/>
    </source>
</evidence>
<reference evidence="3 4" key="2">
    <citation type="journal article" date="2018" name="New Phytol.">
        <title>High intraspecific genome diversity in the model arbuscular mycorrhizal symbiont Rhizophagus irregularis.</title>
        <authorList>
            <person name="Chen E.C.H."/>
            <person name="Morin E."/>
            <person name="Beaudet D."/>
            <person name="Noel J."/>
            <person name="Yildirir G."/>
            <person name="Ndikumana S."/>
            <person name="Charron P."/>
            <person name="St-Onge C."/>
            <person name="Giorgi J."/>
            <person name="Kruger M."/>
            <person name="Marton T."/>
            <person name="Ropars J."/>
            <person name="Grigoriev I.V."/>
            <person name="Hainaut M."/>
            <person name="Henrissat B."/>
            <person name="Roux C."/>
            <person name="Martin F."/>
            <person name="Corradi N."/>
        </authorList>
    </citation>
    <scope>NUCLEOTIDE SEQUENCE [LARGE SCALE GENOMIC DNA]</scope>
    <source>
        <strain evidence="3 4">DAOM 197198</strain>
    </source>
</reference>
<dbReference type="Pfam" id="PF00651">
    <property type="entry name" value="BTB"/>
    <property type="match status" value="1"/>
</dbReference>
<dbReference type="SMART" id="SM00875">
    <property type="entry name" value="BACK"/>
    <property type="match status" value="1"/>
</dbReference>
<evidence type="ECO:0000313" key="4">
    <source>
        <dbReference type="Proteomes" id="UP000018888"/>
    </source>
</evidence>
<evidence type="ECO:0000313" key="3">
    <source>
        <dbReference type="EMBL" id="POG76920.1"/>
    </source>
</evidence>
<name>A0A2P4QH25_RHIID</name>
<dbReference type="PANTHER" id="PTHR24410:SF23">
    <property type="entry name" value="BTB DOMAIN-CONTAINING PROTEIN-RELATED"/>
    <property type="match status" value="1"/>
</dbReference>
<feature type="domain" description="TLDc" evidence="2">
    <location>
        <begin position="316"/>
        <end position="495"/>
    </location>
</feature>
<dbReference type="SUPFAM" id="SSF54695">
    <property type="entry name" value="POZ domain"/>
    <property type="match status" value="1"/>
</dbReference>
<dbReference type="PROSITE" id="PS51886">
    <property type="entry name" value="TLDC"/>
    <property type="match status" value="1"/>
</dbReference>
<dbReference type="AlphaFoldDB" id="A0A2P4QH25"/>
<dbReference type="Gene3D" id="1.25.40.420">
    <property type="match status" value="1"/>
</dbReference>
<dbReference type="InterPro" id="IPR011333">
    <property type="entry name" value="SKP1/BTB/POZ_sf"/>
</dbReference>
<dbReference type="InterPro" id="IPR006571">
    <property type="entry name" value="TLDc_dom"/>
</dbReference>
<dbReference type="Pfam" id="PF07707">
    <property type="entry name" value="BACK"/>
    <property type="match status" value="1"/>
</dbReference>
<dbReference type="InterPro" id="IPR000210">
    <property type="entry name" value="BTB/POZ_dom"/>
</dbReference>
<dbReference type="EMBL" id="AUPC02000045">
    <property type="protein sequence ID" value="POG76920.1"/>
    <property type="molecule type" value="Genomic_DNA"/>
</dbReference>
<dbReference type="SMART" id="SM00225">
    <property type="entry name" value="BTB"/>
    <property type="match status" value="1"/>
</dbReference>
<protein>
    <recommendedName>
        <fullName evidence="5">Serine-enriched protein</fullName>
    </recommendedName>
</protein>
<organism evidence="3 4">
    <name type="scientific">Rhizophagus irregularis (strain DAOM 181602 / DAOM 197198 / MUCL 43194)</name>
    <name type="common">Arbuscular mycorrhizal fungus</name>
    <name type="synonym">Glomus intraradices</name>
    <dbReference type="NCBI Taxonomy" id="747089"/>
    <lineage>
        <taxon>Eukaryota</taxon>
        <taxon>Fungi</taxon>
        <taxon>Fungi incertae sedis</taxon>
        <taxon>Mucoromycota</taxon>
        <taxon>Glomeromycotina</taxon>
        <taxon>Glomeromycetes</taxon>
        <taxon>Glomerales</taxon>
        <taxon>Glomeraceae</taxon>
        <taxon>Rhizophagus</taxon>
    </lineage>
</organism>
<dbReference type="InterPro" id="IPR051481">
    <property type="entry name" value="BTB-POZ/Galectin-3-binding"/>
</dbReference>
<dbReference type="VEuPathDB" id="FungiDB:RhiirFUN_021701"/>
<accession>A0A2P4QH25</accession>
<dbReference type="Pfam" id="PF07534">
    <property type="entry name" value="TLD"/>
    <property type="match status" value="1"/>
</dbReference>
<evidence type="ECO:0000259" key="1">
    <source>
        <dbReference type="PROSITE" id="PS50097"/>
    </source>
</evidence>
<dbReference type="Proteomes" id="UP000018888">
    <property type="component" value="Unassembled WGS sequence"/>
</dbReference>
<reference evidence="3 4" key="1">
    <citation type="journal article" date="2013" name="Proc. Natl. Acad. Sci. U.S.A.">
        <title>Genome of an arbuscular mycorrhizal fungus provides insight into the oldest plant symbiosis.</title>
        <authorList>
            <person name="Tisserant E."/>
            <person name="Malbreil M."/>
            <person name="Kuo A."/>
            <person name="Kohler A."/>
            <person name="Symeonidi A."/>
            <person name="Balestrini R."/>
            <person name="Charron P."/>
            <person name="Duensing N."/>
            <person name="Frei Dit Frey N."/>
            <person name="Gianinazzi-Pearson V."/>
            <person name="Gilbert L.B."/>
            <person name="Handa Y."/>
            <person name="Herr J.R."/>
            <person name="Hijri M."/>
            <person name="Koul R."/>
            <person name="Kawaguchi M."/>
            <person name="Krajinski F."/>
            <person name="Lammers P.J."/>
            <person name="Masclaux F.G."/>
            <person name="Murat C."/>
            <person name="Morin E."/>
            <person name="Ndikumana S."/>
            <person name="Pagni M."/>
            <person name="Petitpierre D."/>
            <person name="Requena N."/>
            <person name="Rosikiewicz P."/>
            <person name="Riley R."/>
            <person name="Saito K."/>
            <person name="San Clemente H."/>
            <person name="Shapiro H."/>
            <person name="van Tuinen D."/>
            <person name="Becard G."/>
            <person name="Bonfante P."/>
            <person name="Paszkowski U."/>
            <person name="Shachar-Hill Y.Y."/>
            <person name="Tuskan G.A."/>
            <person name="Young P.W."/>
            <person name="Sanders I.R."/>
            <person name="Henrissat B."/>
            <person name="Rensing S.A."/>
            <person name="Grigoriev I.V."/>
            <person name="Corradi N."/>
            <person name="Roux C."/>
            <person name="Martin F."/>
        </authorList>
    </citation>
    <scope>NUCLEOTIDE SEQUENCE [LARGE SCALE GENOMIC DNA]</scope>
    <source>
        <strain evidence="3 4">DAOM 197198</strain>
    </source>
</reference>
<keyword evidence="4" id="KW-1185">Reference proteome</keyword>
<dbReference type="CDD" id="cd18186">
    <property type="entry name" value="BTB_POZ_ZBTB_KLHL-like"/>
    <property type="match status" value="1"/>
</dbReference>
<comment type="caution">
    <text evidence="3">The sequence shown here is derived from an EMBL/GenBank/DDBJ whole genome shotgun (WGS) entry which is preliminary data.</text>
</comment>
<feature type="domain" description="BTB" evidence="1">
    <location>
        <begin position="41"/>
        <end position="114"/>
    </location>
</feature>
<dbReference type="PANTHER" id="PTHR24410">
    <property type="entry name" value="HL07962P-RELATED"/>
    <property type="match status" value="1"/>
</dbReference>
<dbReference type="Gene3D" id="3.30.710.10">
    <property type="entry name" value="Potassium Channel Kv1.1, Chain A"/>
    <property type="match status" value="1"/>
</dbReference>
<gene>
    <name evidence="3" type="ORF">GLOIN_2v1818692</name>
</gene>